<dbReference type="Proteomes" id="UP000662678">
    <property type="component" value="Unassembled WGS sequence"/>
</dbReference>
<comment type="caution">
    <text evidence="1">The sequence shown here is derived from an EMBL/GenBank/DDBJ whole genome shotgun (WGS) entry which is preliminary data.</text>
</comment>
<evidence type="ECO:0000313" key="2">
    <source>
        <dbReference type="Proteomes" id="UP000662678"/>
    </source>
</evidence>
<name>A0ABQ3HBN9_9NEIS</name>
<dbReference type="RefSeq" id="WP_189353341.1">
    <property type="nucleotide sequence ID" value="NZ_BMYP01000020.1"/>
</dbReference>
<sequence length="177" mass="18854">MRISSNQITVTSLQAAYGKRPQQATTAQANTGAARADVVTISSAARQAQAAEQNAAAGPQANNPEADVAKYQIPDWLASYGMPVANRLGVSGNWFEAHHPEAARLSSAERKQYADAIEGHYQAVLTANGISGAEQHYQATILDPQRSDALRSQFQQRIQGDAALLELMGKLGRALPA</sequence>
<organism evidence="1 2">
    <name type="scientific">Vogesella fluminis</name>
    <dbReference type="NCBI Taxonomy" id="1069161"/>
    <lineage>
        <taxon>Bacteria</taxon>
        <taxon>Pseudomonadati</taxon>
        <taxon>Pseudomonadota</taxon>
        <taxon>Betaproteobacteria</taxon>
        <taxon>Neisseriales</taxon>
        <taxon>Chromobacteriaceae</taxon>
        <taxon>Vogesella</taxon>
    </lineage>
</organism>
<evidence type="ECO:0000313" key="1">
    <source>
        <dbReference type="EMBL" id="GHD77493.1"/>
    </source>
</evidence>
<proteinExistence type="predicted"/>
<reference evidence="2" key="1">
    <citation type="journal article" date="2019" name="Int. J. Syst. Evol. Microbiol.">
        <title>The Global Catalogue of Microorganisms (GCM) 10K type strain sequencing project: providing services to taxonomists for standard genome sequencing and annotation.</title>
        <authorList>
            <consortium name="The Broad Institute Genomics Platform"/>
            <consortium name="The Broad Institute Genome Sequencing Center for Infectious Disease"/>
            <person name="Wu L."/>
            <person name="Ma J."/>
        </authorList>
    </citation>
    <scope>NUCLEOTIDE SEQUENCE [LARGE SCALE GENOMIC DNA]</scope>
    <source>
        <strain evidence="2">KCTC 23713</strain>
    </source>
</reference>
<gene>
    <name evidence="1" type="ORF">GCM10011419_18290</name>
</gene>
<keyword evidence="2" id="KW-1185">Reference proteome</keyword>
<accession>A0ABQ3HBN9</accession>
<dbReference type="EMBL" id="BMYP01000020">
    <property type="protein sequence ID" value="GHD77493.1"/>
    <property type="molecule type" value="Genomic_DNA"/>
</dbReference>
<protein>
    <submittedName>
        <fullName evidence="1">Uncharacterized protein</fullName>
    </submittedName>
</protein>